<name>A0A317XMJ2_9BASI</name>
<dbReference type="InParanoid" id="A0A317XMJ2"/>
<evidence type="ECO:0000256" key="1">
    <source>
        <dbReference type="SAM" id="MobiDB-lite"/>
    </source>
</evidence>
<dbReference type="AlphaFoldDB" id="A0A317XMJ2"/>
<feature type="region of interest" description="Disordered" evidence="1">
    <location>
        <begin position="1"/>
        <end position="43"/>
    </location>
</feature>
<protein>
    <submittedName>
        <fullName evidence="2">Uncharacterized protein</fullName>
    </submittedName>
</protein>
<keyword evidence="3" id="KW-1185">Reference proteome</keyword>
<dbReference type="EMBL" id="KZ819195">
    <property type="protein sequence ID" value="PWY99526.1"/>
    <property type="molecule type" value="Genomic_DNA"/>
</dbReference>
<dbReference type="Proteomes" id="UP000246740">
    <property type="component" value="Unassembled WGS sequence"/>
</dbReference>
<organism evidence="2 3">
    <name type="scientific">Testicularia cyperi</name>
    <dbReference type="NCBI Taxonomy" id="1882483"/>
    <lineage>
        <taxon>Eukaryota</taxon>
        <taxon>Fungi</taxon>
        <taxon>Dikarya</taxon>
        <taxon>Basidiomycota</taxon>
        <taxon>Ustilaginomycotina</taxon>
        <taxon>Ustilaginomycetes</taxon>
        <taxon>Ustilaginales</taxon>
        <taxon>Anthracoideaceae</taxon>
        <taxon>Testicularia</taxon>
    </lineage>
</organism>
<evidence type="ECO:0000313" key="2">
    <source>
        <dbReference type="EMBL" id="PWY99526.1"/>
    </source>
</evidence>
<accession>A0A317XMJ2</accession>
<proteinExistence type="predicted"/>
<sequence length="165" mass="18400">MIPLRIHQGLGRSSGRHTGRQGTVTAARRIPEDSEASQNKTYRGGCRQMNRRALTVGEMHSRSRCGPLARDDTTSILKLPRNSMQSKPRSIGYFPVGLDQADGFPVRFHMLTVDYSGIAQCHNAGLTVNKLGEQETVDQELLHSFVDNQHLKGILSEWTQTSELQ</sequence>
<reference evidence="2 3" key="1">
    <citation type="journal article" date="2018" name="Mol. Biol. Evol.">
        <title>Broad Genomic Sampling Reveals a Smut Pathogenic Ancestry of the Fungal Clade Ustilaginomycotina.</title>
        <authorList>
            <person name="Kijpornyongpan T."/>
            <person name="Mondo S.J."/>
            <person name="Barry K."/>
            <person name="Sandor L."/>
            <person name="Lee J."/>
            <person name="Lipzen A."/>
            <person name="Pangilinan J."/>
            <person name="LaButti K."/>
            <person name="Hainaut M."/>
            <person name="Henrissat B."/>
            <person name="Grigoriev I.V."/>
            <person name="Spatafora J.W."/>
            <person name="Aime M.C."/>
        </authorList>
    </citation>
    <scope>NUCLEOTIDE SEQUENCE [LARGE SCALE GENOMIC DNA]</scope>
    <source>
        <strain evidence="2 3">MCA 3645</strain>
    </source>
</reference>
<gene>
    <name evidence="2" type="ORF">BCV70DRAFT_223936</name>
</gene>
<evidence type="ECO:0000313" key="3">
    <source>
        <dbReference type="Proteomes" id="UP000246740"/>
    </source>
</evidence>